<proteinExistence type="predicted"/>
<dbReference type="KEGG" id="ure:UREG_05558"/>
<protein>
    <submittedName>
        <fullName evidence="2">Uncharacterized protein</fullName>
    </submittedName>
</protein>
<gene>
    <name evidence="2" type="ORF">UREG_05558</name>
</gene>
<dbReference type="InParanoid" id="C4JSW9"/>
<accession>C4JSW9</accession>
<dbReference type="RefSeq" id="XP_002584869.1">
    <property type="nucleotide sequence ID" value="XM_002584823.1"/>
</dbReference>
<feature type="region of interest" description="Disordered" evidence="1">
    <location>
        <begin position="1"/>
        <end position="21"/>
    </location>
</feature>
<dbReference type="Proteomes" id="UP000002058">
    <property type="component" value="Unassembled WGS sequence"/>
</dbReference>
<organism evidence="2 3">
    <name type="scientific">Uncinocarpus reesii (strain UAMH 1704)</name>
    <dbReference type="NCBI Taxonomy" id="336963"/>
    <lineage>
        <taxon>Eukaryota</taxon>
        <taxon>Fungi</taxon>
        <taxon>Dikarya</taxon>
        <taxon>Ascomycota</taxon>
        <taxon>Pezizomycotina</taxon>
        <taxon>Eurotiomycetes</taxon>
        <taxon>Eurotiomycetidae</taxon>
        <taxon>Onygenales</taxon>
        <taxon>Onygenaceae</taxon>
        <taxon>Uncinocarpus</taxon>
    </lineage>
</organism>
<dbReference type="GeneID" id="8443465"/>
<evidence type="ECO:0000313" key="3">
    <source>
        <dbReference type="Proteomes" id="UP000002058"/>
    </source>
</evidence>
<reference evidence="3" key="1">
    <citation type="journal article" date="2009" name="Genome Res.">
        <title>Comparative genomic analyses of the human fungal pathogens Coccidioides and their relatives.</title>
        <authorList>
            <person name="Sharpton T.J."/>
            <person name="Stajich J.E."/>
            <person name="Rounsley S.D."/>
            <person name="Gardner M.J."/>
            <person name="Wortman J.R."/>
            <person name="Jordar V.S."/>
            <person name="Maiti R."/>
            <person name="Kodira C.D."/>
            <person name="Neafsey D.E."/>
            <person name="Zeng Q."/>
            <person name="Hung C.-Y."/>
            <person name="McMahan C."/>
            <person name="Muszewska A."/>
            <person name="Grynberg M."/>
            <person name="Mandel M.A."/>
            <person name="Kellner E.M."/>
            <person name="Barker B.M."/>
            <person name="Galgiani J.N."/>
            <person name="Orbach M.J."/>
            <person name="Kirkland T.N."/>
            <person name="Cole G.T."/>
            <person name="Henn M.R."/>
            <person name="Birren B.W."/>
            <person name="Taylor J.W."/>
        </authorList>
    </citation>
    <scope>NUCLEOTIDE SEQUENCE [LARGE SCALE GENOMIC DNA]</scope>
    <source>
        <strain evidence="3">UAMH 1704</strain>
    </source>
</reference>
<dbReference type="AlphaFoldDB" id="C4JSW9"/>
<dbReference type="eggNOG" id="ENOG502RZ6R">
    <property type="taxonomic scope" value="Eukaryota"/>
</dbReference>
<dbReference type="OrthoDB" id="3692311at2759"/>
<sequence>MPRGRSSLSATSPSSSPASTRTEIKTSFAWPGYPPPAGGVSGDALYSFEPYLLLLATLPFITLPVYASLKNGTPVEGSVRQPLAWLEPQLNRLYISSLMAPASVKHSPVDLWGNMKVPLMSHYTSGQINGTGWYNFKVSNDKIPYSSLIGIPAAEISQEGITTFSMESSYFDIDCYNLSLSSYISPQATLTTAANADGPMTRAKRLPKLLKTPKNTFYGHNDTESSLAFGIDGYVDWDSGSLATIRDLGMSSFIGNVTGSKRTFFKQQQNFLFESKLRSGFYRIKNPTTVAHCNIKKIYVESAVRCIGNPSHKPRCSITAMRDSRLSHQPADITPFLFPAVFKAFFTSLAHNNDGTYSLTEKYLNDTDTPLLVQDTGMELFRLSKETFSQRLTQLINTYYLGSLFPSAIVGGLDAQLPVYTLSMYTNEPITRTTAGLISTRMQDLYCTNVKGLAVFFIMDVAMFAAAAISCVLSYSTPTPDALGYISSLTLNPLQSPNSIKRSISEKPIKLGR</sequence>
<keyword evidence="3" id="KW-1185">Reference proteome</keyword>
<evidence type="ECO:0000313" key="2">
    <source>
        <dbReference type="EMBL" id="EEP80716.1"/>
    </source>
</evidence>
<feature type="compositionally biased region" description="Low complexity" evidence="1">
    <location>
        <begin position="1"/>
        <end position="20"/>
    </location>
</feature>
<dbReference type="EMBL" id="CH476617">
    <property type="protein sequence ID" value="EEP80716.1"/>
    <property type="molecule type" value="Genomic_DNA"/>
</dbReference>
<dbReference type="HOGENOM" id="CLU_531213_0_0_1"/>
<dbReference type="VEuPathDB" id="FungiDB:UREG_05558"/>
<name>C4JSW9_UNCRE</name>
<evidence type="ECO:0000256" key="1">
    <source>
        <dbReference type="SAM" id="MobiDB-lite"/>
    </source>
</evidence>